<protein>
    <submittedName>
        <fullName evidence="2">Phenylacetic acid degradation operon negative regulatory protein</fullName>
    </submittedName>
</protein>
<dbReference type="Gene3D" id="3.30.70.2650">
    <property type="match status" value="1"/>
</dbReference>
<dbReference type="Proteomes" id="UP000316495">
    <property type="component" value="Unassembled WGS sequence"/>
</dbReference>
<evidence type="ECO:0000313" key="3">
    <source>
        <dbReference type="Proteomes" id="UP000316495"/>
    </source>
</evidence>
<feature type="domain" description="Transcriptional repressor PaaX-like central Cas2-like" evidence="1">
    <location>
        <begin position="106"/>
        <end position="178"/>
    </location>
</feature>
<dbReference type="EMBL" id="VMGN01000050">
    <property type="protein sequence ID" value="TSC93231.1"/>
    <property type="molecule type" value="Genomic_DNA"/>
</dbReference>
<evidence type="ECO:0000313" key="2">
    <source>
        <dbReference type="EMBL" id="TSC93231.1"/>
    </source>
</evidence>
<gene>
    <name evidence="2" type="ORF">Athens101428_726</name>
</gene>
<organism evidence="2 3">
    <name type="scientific">Candidatus Berkelbacteria bacterium Athens1014_28</name>
    <dbReference type="NCBI Taxonomy" id="2017145"/>
    <lineage>
        <taxon>Bacteria</taxon>
        <taxon>Candidatus Berkelbacteria</taxon>
    </lineage>
</organism>
<reference evidence="2 3" key="1">
    <citation type="submission" date="2017-07" db="EMBL/GenBank/DDBJ databases">
        <title>Mechanisms for carbon and nitrogen cycling indicate functional differentiation within the Candidate Phyla Radiation.</title>
        <authorList>
            <person name="Danczak R.E."/>
            <person name="Johnston M.D."/>
            <person name="Kenah C."/>
            <person name="Slattery M."/>
            <person name="Wrighton K.C."/>
            <person name="Wilkins M.J."/>
        </authorList>
    </citation>
    <scope>NUCLEOTIDE SEQUENCE [LARGE SCALE GENOMIC DNA]</scope>
    <source>
        <strain evidence="2">Athens1014_28</strain>
    </source>
</reference>
<dbReference type="Pfam" id="PF20803">
    <property type="entry name" value="PaaX_M"/>
    <property type="match status" value="1"/>
</dbReference>
<comment type="caution">
    <text evidence="2">The sequence shown here is derived from an EMBL/GenBank/DDBJ whole genome shotgun (WGS) entry which is preliminary data.</text>
</comment>
<evidence type="ECO:0000259" key="1">
    <source>
        <dbReference type="Pfam" id="PF20803"/>
    </source>
</evidence>
<proteinExistence type="predicted"/>
<name>A0A554LK40_9BACT</name>
<accession>A0A554LK40</accession>
<dbReference type="AlphaFoldDB" id="A0A554LK40"/>
<sequence length="190" mass="22353">MKKNIKKEKIKETSKVIVKAFGEITLDILQVVARTPEALADAFLNHHSASYLFDTPEFYSDRLFDNIRSLIDRKYIKIVEKEGQKSIELTNKAKIKLLENSKDNIVDGKWRMLSFDIPEKIKNRRNQFRRSIKRVGFKQAQKSLWVSPFIKADQIELIINELDIRQYVAYIIAEKTDIDKHLRKLFADQL</sequence>
<dbReference type="InterPro" id="IPR048846">
    <property type="entry name" value="PaaX-like_central"/>
</dbReference>